<accession>A0A1C7P6D0</accession>
<gene>
    <name evidence="2" type="ORF">ADU59_03065</name>
</gene>
<proteinExistence type="predicted"/>
<evidence type="ECO:0000313" key="3">
    <source>
        <dbReference type="Proteomes" id="UP000093111"/>
    </source>
</evidence>
<keyword evidence="3" id="KW-1185">Reference proteome</keyword>
<protein>
    <submittedName>
        <fullName evidence="2">Uncharacterized protein</fullName>
    </submittedName>
</protein>
<dbReference type="EMBL" id="LGLV01000004">
    <property type="protein sequence ID" value="OBZ96737.1"/>
    <property type="molecule type" value="Genomic_DNA"/>
</dbReference>
<reference evidence="2 3" key="1">
    <citation type="journal article" date="2016" name="Syst. Appl. Microbiol.">
        <title>Pararhizobium polonicum sp. nov. isolated from tumors on stone fruit rootstocks.</title>
        <authorList>
            <person name="Pulawska J."/>
            <person name="Kuzmanovic N."/>
            <person name="Willems A."/>
            <person name="Pothier J.F."/>
        </authorList>
    </citation>
    <scope>NUCLEOTIDE SEQUENCE [LARGE SCALE GENOMIC DNA]</scope>
    <source>
        <strain evidence="2 3">F5.1</strain>
    </source>
</reference>
<sequence>MWRYNANRENVAVDPSYNPFNDIKGTKYASDPQRFANSRNGDETQAIMREWDQDDDARGVLARSGWGGTVATFGMGLADPTIAMPLLKVFSGAAAGVNALRLGADVALTGAVGQAISEAGMMATTPDMTGSEFATNVGTATVLSGILGAGAGALLSRPSRLAMEAKLHQDRIAWGDDLSSSPQPQSGGAAASDTRNVQLVKTPLDRLPGGDPFGRLSPTRRILNSPLKSARRALVDLAETPYLF</sequence>
<dbReference type="Proteomes" id="UP000093111">
    <property type="component" value="Unassembled WGS sequence"/>
</dbReference>
<dbReference type="AlphaFoldDB" id="A0A1C7P6D0"/>
<organism evidence="2 3">
    <name type="scientific">Pararhizobium polonicum</name>
    <dbReference type="NCBI Taxonomy" id="1612624"/>
    <lineage>
        <taxon>Bacteria</taxon>
        <taxon>Pseudomonadati</taxon>
        <taxon>Pseudomonadota</taxon>
        <taxon>Alphaproteobacteria</taxon>
        <taxon>Hyphomicrobiales</taxon>
        <taxon>Rhizobiaceae</taxon>
        <taxon>Rhizobium/Agrobacterium group</taxon>
        <taxon>Pararhizobium</taxon>
    </lineage>
</organism>
<dbReference type="STRING" id="1612624.ADU59_03065"/>
<comment type="caution">
    <text evidence="2">The sequence shown here is derived from an EMBL/GenBank/DDBJ whole genome shotgun (WGS) entry which is preliminary data.</text>
</comment>
<evidence type="ECO:0000256" key="1">
    <source>
        <dbReference type="SAM" id="MobiDB-lite"/>
    </source>
</evidence>
<feature type="region of interest" description="Disordered" evidence="1">
    <location>
        <begin position="175"/>
        <end position="217"/>
    </location>
</feature>
<evidence type="ECO:0000313" key="2">
    <source>
        <dbReference type="EMBL" id="OBZ96737.1"/>
    </source>
</evidence>
<name>A0A1C7P6D0_9HYPH</name>